<feature type="domain" description="Lon proteolytic" evidence="6">
    <location>
        <begin position="888"/>
        <end position="1087"/>
    </location>
</feature>
<dbReference type="PROSITE" id="PS01046">
    <property type="entry name" value="LON_SER"/>
    <property type="match status" value="1"/>
</dbReference>
<sequence length="1104" mass="125676">MDSHKGIVIFQKNIKDIRRCISFLSNRVYRCNEITMSIIKNVDKNFGSKKISTNSYHLYKSKLNDIQKCLCETNSGKLIQRHFYATKAELKITDLLTYITCSDLRILLNWIMNNNGQFIDLDSPKTNSFSEKLDFVEKYFSPFRYLKVEDEEMVTIESPEDQVMIDSSEAHTRITIYDFIDDVQYNIFGNFKKDSIKLCVMYSFFSDRFTEIKEGLSHSTHISNDFKYGFLDQMRIDDIVGKEITDIISTICVAFSNAKEYKAMPLNILVAHFMNGDVESKTYMLTLLLLYEQNTRYVATVLFDFLMNSDNSLSTVHDIYCNMDWTIQKKFEYSYKKTSEMITNMDLGIDKIPYDKRLLISKAPESAKAKAVDKLKSVNSSEGGGKAQQWLDGFLKIPFGKYKKHVVIDKLEKFRDKIGVIQRKMKHFDKYRKVATMPIKTSHNICVIVSCIKKINSSIKVDKLDIKIIEEINEKDLDSSKSIVESPLVDNKRHTRIQNLGKLTKQLSTQSIEKPSFGKRTRYSDDSDSSFDEKISLVNGSLQRRKSYRPISIDILEEEENNNGVIKTFFSEKSVYTELVEFVKSWQLYEIEKREYIGSVKDKLDDACFGHDEAKLQIQRLVGQWINGSSDGTVIGIQGPPGNGKTTLAKFGISKCLLDSDNKPRPFAMLTLGGSSNASTLVGHNFTYVGSTWGRIVDILIEKNCMNPIIYIDEVDKVSRTEHGREITGILTHLTDSTQNDHFEDRYFSGIPFDLSKSLIIMSFNDPSLIDPILRDRMHIIKTNPLYTPDKLHIINNYVLPSILDTVGFGKDDITISDKISSYIIETYTFEAGIRKLKEILFDIIREFNLKSIIEKESQKLPLKITKDIVNEILRKKHKIIIKPVHSEPKIGLINGLYATSTGIGGLTTIEVFRAYSQTFLDLILTGNQGDVMKESIKCAKTIAWNLIPHDLKLSLNVLPEKDKSKVFALHVHTPECGTPKDGPSAGAAITLAILSQLTSIPIRNDIAMTGEIDLNGNVTAIGGLESKIQGALRAGIKKVLIPLDNKQDLDDIIRDERIKEIKDKKVDFTVLTVSNIHQMLSHVLVKNNLKFVNYSKTNKNKND</sequence>
<dbReference type="GO" id="GO:0006508">
    <property type="term" value="P:proteolysis"/>
    <property type="evidence" value="ECO:0007669"/>
    <property type="project" value="UniProtKB-KW"/>
</dbReference>
<keyword evidence="3" id="KW-0378">Hydrolase</keyword>
<dbReference type="Gene3D" id="3.30.230.10">
    <property type="match status" value="1"/>
</dbReference>
<dbReference type="InterPro" id="IPR054594">
    <property type="entry name" value="Lon_lid"/>
</dbReference>
<keyword evidence="5" id="KW-0067">ATP-binding</keyword>
<keyword evidence="2" id="KW-0547">Nucleotide-binding</keyword>
<evidence type="ECO:0000256" key="1">
    <source>
        <dbReference type="ARBA" id="ARBA00022670"/>
    </source>
</evidence>
<dbReference type="SUPFAM" id="SSF52540">
    <property type="entry name" value="P-loop containing nucleoside triphosphate hydrolases"/>
    <property type="match status" value="1"/>
</dbReference>
<dbReference type="PRINTS" id="PR00830">
    <property type="entry name" value="ENDOLAPTASE"/>
</dbReference>
<protein>
    <recommendedName>
        <fullName evidence="6">Lon proteolytic domain-containing protein</fullName>
    </recommendedName>
</protein>
<dbReference type="AlphaFoldDB" id="A0A6C0L015"/>
<accession>A0A6C0L015</accession>
<dbReference type="Pfam" id="PF22667">
    <property type="entry name" value="Lon_lid"/>
    <property type="match status" value="1"/>
</dbReference>
<dbReference type="GO" id="GO:0005524">
    <property type="term" value="F:ATP binding"/>
    <property type="evidence" value="ECO:0007669"/>
    <property type="project" value="UniProtKB-KW"/>
</dbReference>
<dbReference type="InterPro" id="IPR008269">
    <property type="entry name" value="Lon_proteolytic"/>
</dbReference>
<dbReference type="InterPro" id="IPR027065">
    <property type="entry name" value="Lon_Prtase"/>
</dbReference>
<dbReference type="SUPFAM" id="SSF54211">
    <property type="entry name" value="Ribosomal protein S5 domain 2-like"/>
    <property type="match status" value="1"/>
</dbReference>
<dbReference type="InterPro" id="IPR014721">
    <property type="entry name" value="Ribsml_uS5_D2-typ_fold_subgr"/>
</dbReference>
<dbReference type="PROSITE" id="PS51786">
    <property type="entry name" value="LON_PROTEOLYTIC"/>
    <property type="match status" value="1"/>
</dbReference>
<evidence type="ECO:0000256" key="5">
    <source>
        <dbReference type="ARBA" id="ARBA00022840"/>
    </source>
</evidence>
<dbReference type="Pfam" id="PF00004">
    <property type="entry name" value="AAA"/>
    <property type="match status" value="1"/>
</dbReference>
<dbReference type="InterPro" id="IPR027417">
    <property type="entry name" value="P-loop_NTPase"/>
</dbReference>
<dbReference type="GO" id="GO:0004176">
    <property type="term" value="F:ATP-dependent peptidase activity"/>
    <property type="evidence" value="ECO:0007669"/>
    <property type="project" value="InterPro"/>
</dbReference>
<dbReference type="GO" id="GO:0030163">
    <property type="term" value="P:protein catabolic process"/>
    <property type="evidence" value="ECO:0007669"/>
    <property type="project" value="InterPro"/>
</dbReference>
<keyword evidence="4" id="KW-0720">Serine protease</keyword>
<name>A0A6C0L015_9ZZZZ</name>
<organism evidence="7">
    <name type="scientific">viral metagenome</name>
    <dbReference type="NCBI Taxonomy" id="1070528"/>
    <lineage>
        <taxon>unclassified sequences</taxon>
        <taxon>metagenomes</taxon>
        <taxon>organismal metagenomes</taxon>
    </lineage>
</organism>
<dbReference type="Gene3D" id="1.10.8.60">
    <property type="match status" value="1"/>
</dbReference>
<evidence type="ECO:0000256" key="3">
    <source>
        <dbReference type="ARBA" id="ARBA00022801"/>
    </source>
</evidence>
<evidence type="ECO:0000256" key="2">
    <source>
        <dbReference type="ARBA" id="ARBA00022741"/>
    </source>
</evidence>
<dbReference type="Gene3D" id="3.40.50.300">
    <property type="entry name" value="P-loop containing nucleotide triphosphate hydrolases"/>
    <property type="match status" value="1"/>
</dbReference>
<dbReference type="InterPro" id="IPR008268">
    <property type="entry name" value="Peptidase_S16_AS"/>
</dbReference>
<evidence type="ECO:0000259" key="6">
    <source>
        <dbReference type="PROSITE" id="PS51786"/>
    </source>
</evidence>
<proteinExistence type="predicted"/>
<keyword evidence="1" id="KW-0645">Protease</keyword>
<reference evidence="7" key="1">
    <citation type="journal article" date="2020" name="Nature">
        <title>Giant virus diversity and host interactions through global metagenomics.</title>
        <authorList>
            <person name="Schulz F."/>
            <person name="Roux S."/>
            <person name="Paez-Espino D."/>
            <person name="Jungbluth S."/>
            <person name="Walsh D.A."/>
            <person name="Denef V.J."/>
            <person name="McMahon K.D."/>
            <person name="Konstantinidis K.T."/>
            <person name="Eloe-Fadrosh E.A."/>
            <person name="Kyrpides N.C."/>
            <person name="Woyke T."/>
        </authorList>
    </citation>
    <scope>NUCLEOTIDE SEQUENCE</scope>
    <source>
        <strain evidence="7">GVMAG-S-ERX555907-63</strain>
    </source>
</reference>
<dbReference type="GO" id="GO:0016887">
    <property type="term" value="F:ATP hydrolysis activity"/>
    <property type="evidence" value="ECO:0007669"/>
    <property type="project" value="InterPro"/>
</dbReference>
<evidence type="ECO:0000256" key="4">
    <source>
        <dbReference type="ARBA" id="ARBA00022825"/>
    </source>
</evidence>
<evidence type="ECO:0000313" key="7">
    <source>
        <dbReference type="EMBL" id="QHU22821.1"/>
    </source>
</evidence>
<dbReference type="GO" id="GO:0004252">
    <property type="term" value="F:serine-type endopeptidase activity"/>
    <property type="evidence" value="ECO:0007669"/>
    <property type="project" value="InterPro"/>
</dbReference>
<dbReference type="Pfam" id="PF05362">
    <property type="entry name" value="Lon_C"/>
    <property type="match status" value="1"/>
</dbReference>
<dbReference type="EMBL" id="MN741018">
    <property type="protein sequence ID" value="QHU22821.1"/>
    <property type="molecule type" value="Genomic_DNA"/>
</dbReference>
<dbReference type="PANTHER" id="PTHR10046">
    <property type="entry name" value="ATP DEPENDENT LON PROTEASE FAMILY MEMBER"/>
    <property type="match status" value="1"/>
</dbReference>
<dbReference type="InterPro" id="IPR020568">
    <property type="entry name" value="Ribosomal_Su5_D2-typ_SF"/>
</dbReference>
<dbReference type="InterPro" id="IPR003959">
    <property type="entry name" value="ATPase_AAA_core"/>
</dbReference>